<organism evidence="1 2">
    <name type="scientific">Clydaea vesicula</name>
    <dbReference type="NCBI Taxonomy" id="447962"/>
    <lineage>
        <taxon>Eukaryota</taxon>
        <taxon>Fungi</taxon>
        <taxon>Fungi incertae sedis</taxon>
        <taxon>Chytridiomycota</taxon>
        <taxon>Chytridiomycota incertae sedis</taxon>
        <taxon>Chytridiomycetes</taxon>
        <taxon>Lobulomycetales</taxon>
        <taxon>Lobulomycetaceae</taxon>
        <taxon>Clydaea</taxon>
    </lineage>
</organism>
<name>A0AAD5TVP2_9FUNG</name>
<sequence length="51" mass="5598">NTKKSGKSNSERVTKIKGSDVLMVGGVRYKKISEPDVEEDSDINMVTNEAI</sequence>
<keyword evidence="2" id="KW-1185">Reference proteome</keyword>
<reference evidence="1" key="1">
    <citation type="submission" date="2020-05" db="EMBL/GenBank/DDBJ databases">
        <title>Phylogenomic resolution of chytrid fungi.</title>
        <authorList>
            <person name="Stajich J.E."/>
            <person name="Amses K."/>
            <person name="Simmons R."/>
            <person name="Seto K."/>
            <person name="Myers J."/>
            <person name="Bonds A."/>
            <person name="Quandt C.A."/>
            <person name="Barry K."/>
            <person name="Liu P."/>
            <person name="Grigoriev I."/>
            <person name="Longcore J.E."/>
            <person name="James T.Y."/>
        </authorList>
    </citation>
    <scope>NUCLEOTIDE SEQUENCE</scope>
    <source>
        <strain evidence="1">JEL0476</strain>
    </source>
</reference>
<gene>
    <name evidence="1" type="ORF">HK099_002952</name>
</gene>
<dbReference type="Proteomes" id="UP001211065">
    <property type="component" value="Unassembled WGS sequence"/>
</dbReference>
<comment type="caution">
    <text evidence="1">The sequence shown here is derived from an EMBL/GenBank/DDBJ whole genome shotgun (WGS) entry which is preliminary data.</text>
</comment>
<protein>
    <submittedName>
        <fullName evidence="1">Uncharacterized protein</fullName>
    </submittedName>
</protein>
<dbReference type="EMBL" id="JADGJW010002007">
    <property type="protein sequence ID" value="KAJ3199936.1"/>
    <property type="molecule type" value="Genomic_DNA"/>
</dbReference>
<dbReference type="AlphaFoldDB" id="A0AAD5TVP2"/>
<evidence type="ECO:0000313" key="1">
    <source>
        <dbReference type="EMBL" id="KAJ3199936.1"/>
    </source>
</evidence>
<accession>A0AAD5TVP2</accession>
<feature type="non-terminal residue" evidence="1">
    <location>
        <position position="1"/>
    </location>
</feature>
<proteinExistence type="predicted"/>
<evidence type="ECO:0000313" key="2">
    <source>
        <dbReference type="Proteomes" id="UP001211065"/>
    </source>
</evidence>